<dbReference type="Gene3D" id="1.10.10.10">
    <property type="entry name" value="Winged helix-like DNA-binding domain superfamily/Winged helix DNA-binding domain"/>
    <property type="match status" value="1"/>
</dbReference>
<dbReference type="AlphaFoldDB" id="A0A841FQJ7"/>
<reference evidence="1 2" key="1">
    <citation type="submission" date="2020-08" db="EMBL/GenBank/DDBJ databases">
        <title>Genomic Encyclopedia of Type Strains, Phase IV (KMG-IV): sequencing the most valuable type-strain genomes for metagenomic binning, comparative biology and taxonomic classification.</title>
        <authorList>
            <person name="Goeker M."/>
        </authorList>
    </citation>
    <scope>NUCLEOTIDE SEQUENCE [LARGE SCALE GENOMIC DNA]</scope>
    <source>
        <strain evidence="1 2">YIM 65646</strain>
    </source>
</reference>
<dbReference type="SUPFAM" id="SSF46785">
    <property type="entry name" value="Winged helix' DNA-binding domain"/>
    <property type="match status" value="1"/>
</dbReference>
<dbReference type="Proteomes" id="UP000548476">
    <property type="component" value="Unassembled WGS sequence"/>
</dbReference>
<protein>
    <recommendedName>
        <fullName evidence="3">MarR family transcriptional regulator</fullName>
    </recommendedName>
</protein>
<dbReference type="InterPro" id="IPR036390">
    <property type="entry name" value="WH_DNA-bd_sf"/>
</dbReference>
<name>A0A841FQJ7_9ACTN</name>
<organism evidence="1 2">
    <name type="scientific">Phytomonospora endophytica</name>
    <dbReference type="NCBI Taxonomy" id="714109"/>
    <lineage>
        <taxon>Bacteria</taxon>
        <taxon>Bacillati</taxon>
        <taxon>Actinomycetota</taxon>
        <taxon>Actinomycetes</taxon>
        <taxon>Micromonosporales</taxon>
        <taxon>Micromonosporaceae</taxon>
        <taxon>Phytomonospora</taxon>
    </lineage>
</organism>
<accession>A0A841FQJ7</accession>
<evidence type="ECO:0000313" key="2">
    <source>
        <dbReference type="Proteomes" id="UP000548476"/>
    </source>
</evidence>
<keyword evidence="2" id="KW-1185">Reference proteome</keyword>
<dbReference type="InterPro" id="IPR036388">
    <property type="entry name" value="WH-like_DNA-bd_sf"/>
</dbReference>
<proteinExistence type="predicted"/>
<dbReference type="RefSeq" id="WP_184787110.1">
    <property type="nucleotide sequence ID" value="NZ_BONT01000045.1"/>
</dbReference>
<evidence type="ECO:0000313" key="1">
    <source>
        <dbReference type="EMBL" id="MBB6034230.1"/>
    </source>
</evidence>
<gene>
    <name evidence="1" type="ORF">HNR73_002080</name>
</gene>
<comment type="caution">
    <text evidence="1">The sequence shown here is derived from an EMBL/GenBank/DDBJ whole genome shotgun (WGS) entry which is preliminary data.</text>
</comment>
<sequence length="152" mass="16458">MIDTETDARLLAQPIGFWSAQTHRAVAAHVRGKFAELDVTQPLWWVLSHTEAAGGMDRDALAAKLRDITADDSTIPYAVEEARSRGWLVQSDAGRLTLTGAGRAAHARIGEVAGSVRGELHKGVSDEDYLLVVKTLRRIIANAGGEAVYPER</sequence>
<evidence type="ECO:0008006" key="3">
    <source>
        <dbReference type="Google" id="ProtNLM"/>
    </source>
</evidence>
<dbReference type="EMBL" id="JACHGT010000004">
    <property type="protein sequence ID" value="MBB6034230.1"/>
    <property type="molecule type" value="Genomic_DNA"/>
</dbReference>